<evidence type="ECO:0000256" key="1">
    <source>
        <dbReference type="SAM" id="SignalP"/>
    </source>
</evidence>
<evidence type="ECO:0000313" key="3">
    <source>
        <dbReference type="Proteomes" id="UP000887568"/>
    </source>
</evidence>
<dbReference type="RefSeq" id="XP_038044597.1">
    <property type="nucleotide sequence ID" value="XM_038188669.1"/>
</dbReference>
<dbReference type="GeneID" id="119719291"/>
<name>A0A913YYZ3_PATMI</name>
<accession>A0A913YYZ3</accession>
<dbReference type="SUPFAM" id="SSF47862">
    <property type="entry name" value="Saposin"/>
    <property type="match status" value="1"/>
</dbReference>
<dbReference type="GeneID" id="119719275"/>
<keyword evidence="3" id="KW-1185">Reference proteome</keyword>
<dbReference type="InterPro" id="IPR011001">
    <property type="entry name" value="Saposin-like"/>
</dbReference>
<dbReference type="AlphaFoldDB" id="A0A913YYZ3"/>
<dbReference type="EnsemblMetazoa" id="XM_038188694.1">
    <property type="protein sequence ID" value="XP_038044622.1"/>
    <property type="gene ID" value="LOC119719291"/>
</dbReference>
<dbReference type="Proteomes" id="UP000887568">
    <property type="component" value="Unplaced"/>
</dbReference>
<proteinExistence type="predicted"/>
<evidence type="ECO:0000313" key="2">
    <source>
        <dbReference type="EnsemblMetazoa" id="XP_038044622.1"/>
    </source>
</evidence>
<feature type="signal peptide" evidence="1">
    <location>
        <begin position="1"/>
        <end position="18"/>
    </location>
</feature>
<sequence>MDKSVGILVIMFIVAVSGQEYVLTMKQEVQYAEEHDTSASDKVARMIHQLASGIQEIQKLSTVDQAPNFPCMWCEQLMTMAHGMAVDKGLLDLVQTFMRQYACTYLVPAGYKAECNAYVDAIPDLIIAFANTYLNPNNCVLLCQSSEVNQQLNVLGNIVNKMGGAS</sequence>
<dbReference type="EnsemblMetazoa" id="XM_038188669.1">
    <property type="protein sequence ID" value="XP_038044597.1"/>
    <property type="gene ID" value="LOC119719275"/>
</dbReference>
<protein>
    <recommendedName>
        <fullName evidence="4">Saposin B-type domain-containing protein</fullName>
    </recommendedName>
</protein>
<keyword evidence="1" id="KW-0732">Signal</keyword>
<feature type="chain" id="PRO_5038324057" description="Saposin B-type domain-containing protein" evidence="1">
    <location>
        <begin position="19"/>
        <end position="166"/>
    </location>
</feature>
<organism evidence="2 3">
    <name type="scientific">Patiria miniata</name>
    <name type="common">Bat star</name>
    <name type="synonym">Asterina miniata</name>
    <dbReference type="NCBI Taxonomy" id="46514"/>
    <lineage>
        <taxon>Eukaryota</taxon>
        <taxon>Metazoa</taxon>
        <taxon>Echinodermata</taxon>
        <taxon>Eleutherozoa</taxon>
        <taxon>Asterozoa</taxon>
        <taxon>Asteroidea</taxon>
        <taxon>Valvatacea</taxon>
        <taxon>Valvatida</taxon>
        <taxon>Asterinidae</taxon>
        <taxon>Patiria</taxon>
    </lineage>
</organism>
<evidence type="ECO:0008006" key="4">
    <source>
        <dbReference type="Google" id="ProtNLM"/>
    </source>
</evidence>
<reference evidence="2" key="1">
    <citation type="submission" date="2022-11" db="UniProtKB">
        <authorList>
            <consortium name="EnsemblMetazoa"/>
        </authorList>
    </citation>
    <scope>IDENTIFICATION</scope>
</reference>
<dbReference type="RefSeq" id="XP_038044622.1">
    <property type="nucleotide sequence ID" value="XM_038188694.1"/>
</dbReference>